<dbReference type="AlphaFoldDB" id="A0A840VCJ2"/>
<organism evidence="1 2">
    <name type="scientific">Haloferula luteola</name>
    <dbReference type="NCBI Taxonomy" id="595692"/>
    <lineage>
        <taxon>Bacteria</taxon>
        <taxon>Pseudomonadati</taxon>
        <taxon>Verrucomicrobiota</taxon>
        <taxon>Verrucomicrobiia</taxon>
        <taxon>Verrucomicrobiales</taxon>
        <taxon>Verrucomicrobiaceae</taxon>
        <taxon>Haloferula</taxon>
    </lineage>
</organism>
<proteinExistence type="predicted"/>
<name>A0A840VCJ2_9BACT</name>
<keyword evidence="2" id="KW-1185">Reference proteome</keyword>
<reference evidence="1 2" key="1">
    <citation type="submission" date="2020-08" db="EMBL/GenBank/DDBJ databases">
        <title>Genomic Encyclopedia of Type Strains, Phase IV (KMG-IV): sequencing the most valuable type-strain genomes for metagenomic binning, comparative biology and taxonomic classification.</title>
        <authorList>
            <person name="Goeker M."/>
        </authorList>
    </citation>
    <scope>NUCLEOTIDE SEQUENCE [LARGE SCALE GENOMIC DNA]</scope>
    <source>
        <strain evidence="1 2">YC6886</strain>
    </source>
</reference>
<dbReference type="EMBL" id="JACHFD010000023">
    <property type="protein sequence ID" value="MBB5353254.1"/>
    <property type="molecule type" value="Genomic_DNA"/>
</dbReference>
<accession>A0A840VCJ2</accession>
<protein>
    <submittedName>
        <fullName evidence="1">Uncharacterized protein</fullName>
    </submittedName>
</protein>
<evidence type="ECO:0000313" key="2">
    <source>
        <dbReference type="Proteomes" id="UP000557717"/>
    </source>
</evidence>
<dbReference type="Proteomes" id="UP000557717">
    <property type="component" value="Unassembled WGS sequence"/>
</dbReference>
<gene>
    <name evidence="1" type="ORF">HNR46_003509</name>
</gene>
<sequence length="104" mass="12128">MTSCASDSKWRRIFSDLHAQLEDQKKHSGSHTLVKVLKSNEPFEYRDLLASCFEETCFDGMSGPIYYREIEWIEVRTGEVILEFGCEVDFEMNDGLARIYGYRT</sequence>
<comment type="caution">
    <text evidence="1">The sequence shown here is derived from an EMBL/GenBank/DDBJ whole genome shotgun (WGS) entry which is preliminary data.</text>
</comment>
<evidence type="ECO:0000313" key="1">
    <source>
        <dbReference type="EMBL" id="MBB5353254.1"/>
    </source>
</evidence>